<dbReference type="GO" id="GO:0030286">
    <property type="term" value="C:dynein complex"/>
    <property type="evidence" value="ECO:0007669"/>
    <property type="project" value="UniProtKB-KW"/>
</dbReference>
<dbReference type="PANTHER" id="PTHR18916:SF6">
    <property type="entry name" value="DYNACTIN SUBUNIT 1"/>
    <property type="match status" value="1"/>
</dbReference>
<dbReference type="GO" id="GO:0007097">
    <property type="term" value="P:nuclear migration"/>
    <property type="evidence" value="ECO:0007669"/>
    <property type="project" value="TreeGrafter"/>
</dbReference>
<dbReference type="GO" id="GO:0000776">
    <property type="term" value="C:kinetochore"/>
    <property type="evidence" value="ECO:0007669"/>
    <property type="project" value="TreeGrafter"/>
</dbReference>
<feature type="region of interest" description="Disordered" evidence="8">
    <location>
        <begin position="1"/>
        <end position="92"/>
    </location>
</feature>
<feature type="coiled-coil region" evidence="7">
    <location>
        <begin position="1051"/>
        <end position="1078"/>
    </location>
</feature>
<evidence type="ECO:0000256" key="6">
    <source>
        <dbReference type="ARBA" id="ARBA00023212"/>
    </source>
</evidence>
<proteinExistence type="predicted"/>
<dbReference type="GO" id="GO:0000132">
    <property type="term" value="P:establishment of mitotic spindle orientation"/>
    <property type="evidence" value="ECO:0007669"/>
    <property type="project" value="TreeGrafter"/>
</dbReference>
<evidence type="ECO:0000313" key="11">
    <source>
        <dbReference type="Proteomes" id="UP000265080"/>
    </source>
</evidence>
<evidence type="ECO:0000313" key="10">
    <source>
        <dbReference type="Ensembl" id="ENSAPEP00000008106.1"/>
    </source>
</evidence>
<organism evidence="10 11">
    <name type="scientific">Amphiprion percula</name>
    <name type="common">Orange clownfish</name>
    <name type="synonym">Lutjanus percula</name>
    <dbReference type="NCBI Taxonomy" id="161767"/>
    <lineage>
        <taxon>Eukaryota</taxon>
        <taxon>Metazoa</taxon>
        <taxon>Chordata</taxon>
        <taxon>Craniata</taxon>
        <taxon>Vertebrata</taxon>
        <taxon>Euteleostomi</taxon>
        <taxon>Actinopterygii</taxon>
        <taxon>Neopterygii</taxon>
        <taxon>Teleostei</taxon>
        <taxon>Neoteleostei</taxon>
        <taxon>Acanthomorphata</taxon>
        <taxon>Ovalentaria</taxon>
        <taxon>Pomacentridae</taxon>
        <taxon>Amphiprion</taxon>
    </lineage>
</organism>
<protein>
    <submittedName>
        <fullName evidence="10">Dynactin subunit 1</fullName>
    </submittedName>
</protein>
<keyword evidence="6" id="KW-0206">Cytoskeleton</keyword>
<keyword evidence="3" id="KW-0493">Microtubule</keyword>
<keyword evidence="11" id="KW-1185">Reference proteome</keyword>
<dbReference type="Ensembl" id="ENSAPET00000008342.1">
    <property type="protein sequence ID" value="ENSAPEP00000008106.1"/>
    <property type="gene ID" value="ENSAPEG00000005690.1"/>
</dbReference>
<evidence type="ECO:0000256" key="4">
    <source>
        <dbReference type="ARBA" id="ARBA00023017"/>
    </source>
</evidence>
<evidence type="ECO:0000256" key="8">
    <source>
        <dbReference type="SAM" id="MobiDB-lite"/>
    </source>
</evidence>
<accession>A0A3P8S768</accession>
<dbReference type="GO" id="GO:0030424">
    <property type="term" value="C:axon"/>
    <property type="evidence" value="ECO:0007669"/>
    <property type="project" value="TreeGrafter"/>
</dbReference>
<evidence type="ECO:0000256" key="7">
    <source>
        <dbReference type="SAM" id="Coils"/>
    </source>
</evidence>
<dbReference type="GO" id="GO:0005874">
    <property type="term" value="C:microtubule"/>
    <property type="evidence" value="ECO:0007669"/>
    <property type="project" value="UniProtKB-KW"/>
</dbReference>
<feature type="coiled-coil region" evidence="7">
    <location>
        <begin position="964"/>
        <end position="991"/>
    </location>
</feature>
<comment type="subcellular location">
    <subcellularLocation>
        <location evidence="1">Cytoplasm</location>
        <location evidence="1">Cytoskeleton</location>
    </subcellularLocation>
</comment>
<evidence type="ECO:0000259" key="9">
    <source>
        <dbReference type="Pfam" id="PF12455"/>
    </source>
</evidence>
<dbReference type="AlphaFoldDB" id="A0A3P8S768"/>
<dbReference type="Proteomes" id="UP000265080">
    <property type="component" value="Chromosome 18"/>
</dbReference>
<name>A0A3P8S768_AMPPE</name>
<feature type="domain" description="Dynein associated protein" evidence="9">
    <location>
        <begin position="395"/>
        <end position="674"/>
    </location>
</feature>
<feature type="compositionally biased region" description="Low complexity" evidence="8">
    <location>
        <begin position="31"/>
        <end position="45"/>
    </location>
</feature>
<dbReference type="GeneTree" id="ENSGT00940000155378"/>
<evidence type="ECO:0000256" key="5">
    <source>
        <dbReference type="ARBA" id="ARBA00023054"/>
    </source>
</evidence>
<keyword evidence="2" id="KW-0963">Cytoplasm</keyword>
<evidence type="ECO:0000256" key="1">
    <source>
        <dbReference type="ARBA" id="ARBA00004245"/>
    </source>
</evidence>
<reference evidence="10" key="3">
    <citation type="submission" date="2025-09" db="UniProtKB">
        <authorList>
            <consortium name="Ensembl"/>
        </authorList>
    </citation>
    <scope>IDENTIFICATION</scope>
</reference>
<reference evidence="10" key="2">
    <citation type="submission" date="2025-08" db="UniProtKB">
        <authorList>
            <consortium name="Ensembl"/>
        </authorList>
    </citation>
    <scope>IDENTIFICATION</scope>
</reference>
<sequence length="1144" mass="128000">MMRQTPAPRKTTARRPKQPGRPAGTGGKGAASGSASASAGEMSSSEPSTPAQTPLAAPVIPTLHSPGNPPAPVPSKEDVAMETQEEEALRAQVKDLEEKLETLKMKRTEDKAKLKELEKHKIQLEQLQEWKNKMQEQQAELQKQLKEAKREAKEALEAKERYMEEMSDTADAIEMATLDKEMAEERAESLQLEVDSLKEKVDELTMDLEILKHEIEEKGSDGAASSYHVKQLEEQNGRLKEALVRMRDLSASEKQEHVKLQKQMEKKNVELDSLRSQKEKLQEEMTVGEKTIDELKEQVDAALGAEEMVETLTERNLDLEEKVRELRETVTDLEAINEMNDELQENARETELELREMLDLGAARVRESEKRVEAAQETVADYQQTIKKYRELTAHLQEVNRELTSQQEASAELQQQPPAEMFDFKIKFAETKAYAKAIEMELRKMEVNQANRHVSLLTSFMPESFLRHGGDHDCILVLLLIPRLICKAELISKQAQEKFDLNENCVERAGLKGAVGEQLSFAGGLVYSLSLLQATLHKYEQALDQCSVDVYKKIGFLYPEMSVHERSLDFLIDLLHKDQLDETVNVEPLTKAIKYYQHLYSIHLVDQNEDCTMQLADHIRFTQSALDCMAVEVGRLRAFLHTGQEKADLAVLLKDLETSCSDIRQFCKKIRRRMPGTDAPGIPAALNFGQQVSDTLSDCRKHLTWVVAVLQEVAAAGAQMMSPLGEQEGLSAVKLEDVAFKAGEQIYGSQGANPYECLRQSCSIVIATMNKMATAMQEGEYDSEKPQSKNPPPVDVRSAALRAEITDAEGLGMKLEDRETVIKELKKSLKIKGEELSEANVRLSLLEKKLDSSSKDADERVEKIQTRLDEAQTLLKKKEKEFEETMDALQADIDQLESEKAELKQRINSQSKMTIDGLRGTGPSGIASIVTGMTGEEQKANMMSGVGSGSGVQVIDSPLLTQQIEAQRLCIKHLKNENNRLKAEKMRAQLASLPPLHVTKLPSRDGERPEVLSSALYRKTDQLLETLLQMSANVKVVDITGKSPVTPGGQLLEQTARLQSLSDTLDRLKDEVAEHVVNQQPGARVSSDFATFPSTSFVKAKEEKQGDTVLVGRVMVPCARGQEQIHRLVLSQSELQRVHSLLRT</sequence>
<dbReference type="PANTHER" id="PTHR18916">
    <property type="entry name" value="DYNACTIN 1-RELATED MICROTUBULE-BINDING"/>
    <property type="match status" value="1"/>
</dbReference>
<evidence type="ECO:0000256" key="2">
    <source>
        <dbReference type="ARBA" id="ARBA00022490"/>
    </source>
</evidence>
<evidence type="ECO:0000256" key="3">
    <source>
        <dbReference type="ARBA" id="ARBA00022701"/>
    </source>
</evidence>
<dbReference type="GO" id="GO:0000922">
    <property type="term" value="C:spindle pole"/>
    <property type="evidence" value="ECO:0007669"/>
    <property type="project" value="TreeGrafter"/>
</dbReference>
<reference evidence="10 11" key="1">
    <citation type="submission" date="2018-03" db="EMBL/GenBank/DDBJ databases">
        <title>Finding Nemo's genes: A chromosome-scale reference assembly of the genome of the orange clownfish Amphiprion percula.</title>
        <authorList>
            <person name="Lehmann R."/>
        </authorList>
    </citation>
    <scope>NUCLEOTIDE SEQUENCE</scope>
</reference>
<dbReference type="Pfam" id="PF12455">
    <property type="entry name" value="Dynactin"/>
    <property type="match status" value="1"/>
</dbReference>
<dbReference type="InterPro" id="IPR022157">
    <property type="entry name" value="Dynactin"/>
</dbReference>
<keyword evidence="5 7" id="KW-0175">Coiled coil</keyword>
<feature type="coiled-coil region" evidence="7">
    <location>
        <begin position="822"/>
        <end position="913"/>
    </location>
</feature>
<keyword evidence="4" id="KW-0243">Dynein</keyword>